<feature type="region of interest" description="Disordered" evidence="1">
    <location>
        <begin position="1"/>
        <end position="56"/>
    </location>
</feature>
<keyword evidence="2" id="KW-0812">Transmembrane</keyword>
<gene>
    <name evidence="3" type="ORF">DL546_009787</name>
</gene>
<accession>A0A420YN43</accession>
<feature type="transmembrane region" description="Helical" evidence="2">
    <location>
        <begin position="63"/>
        <end position="88"/>
    </location>
</feature>
<evidence type="ECO:0000313" key="3">
    <source>
        <dbReference type="EMBL" id="RKU49294.1"/>
    </source>
</evidence>
<proteinExistence type="predicted"/>
<dbReference type="Proteomes" id="UP000275385">
    <property type="component" value="Unassembled WGS sequence"/>
</dbReference>
<dbReference type="PANTHER" id="PTHR28297:SF1">
    <property type="entry name" value="FUNGAL PROTEIN"/>
    <property type="match status" value="1"/>
</dbReference>
<dbReference type="EMBL" id="QVQW01000002">
    <property type="protein sequence ID" value="RKU49294.1"/>
    <property type="molecule type" value="Genomic_DNA"/>
</dbReference>
<reference evidence="3 4" key="1">
    <citation type="submission" date="2018-08" db="EMBL/GenBank/DDBJ databases">
        <title>Draft genome of the lignicolous fungus Coniochaeta pulveracea.</title>
        <authorList>
            <person name="Borstlap C.J."/>
            <person name="De Witt R.N."/>
            <person name="Botha A."/>
            <person name="Volschenk H."/>
        </authorList>
    </citation>
    <scope>NUCLEOTIDE SEQUENCE [LARGE SCALE GENOMIC DNA]</scope>
    <source>
        <strain evidence="3 4">CAB683</strain>
    </source>
</reference>
<keyword evidence="2" id="KW-1133">Transmembrane helix</keyword>
<keyword evidence="2" id="KW-0472">Membrane</keyword>
<evidence type="ECO:0000256" key="1">
    <source>
        <dbReference type="SAM" id="MobiDB-lite"/>
    </source>
</evidence>
<name>A0A420YN43_9PEZI</name>
<keyword evidence="4" id="KW-1185">Reference proteome</keyword>
<dbReference type="InterPro" id="IPR018852">
    <property type="entry name" value="DUF2456"/>
</dbReference>
<comment type="caution">
    <text evidence="3">The sequence shown here is derived from an EMBL/GenBank/DDBJ whole genome shotgun (WGS) entry which is preliminary data.</text>
</comment>
<sequence>MTSTATSWLHRLVNPTTPPASDDEDARARLPDSTTPRSSHDVEAALQEPPSRGPTDHFTPHQFFYIFILDGLGAMILSGGINFAIAYAMYTSQDTTRHPIRLFQLPNTLAGDCAVTIIVQSFITWFIEYFLVNRDIRVGGVQPIGFLPQPTEPLVRRIFFLDQYTSGVTPGPFKHWPAWVAEQAIRAFITAVVGFLIFWGPSVGILTAFGTKSGGDWVYDKTWVPQVFKLILGGLLALVQTPVYACFWLAREG</sequence>
<evidence type="ECO:0000256" key="2">
    <source>
        <dbReference type="SAM" id="Phobius"/>
    </source>
</evidence>
<dbReference type="AlphaFoldDB" id="A0A420YN43"/>
<dbReference type="Pfam" id="PF10445">
    <property type="entry name" value="DUF2456"/>
    <property type="match status" value="1"/>
</dbReference>
<evidence type="ECO:0000313" key="4">
    <source>
        <dbReference type="Proteomes" id="UP000275385"/>
    </source>
</evidence>
<protein>
    <submittedName>
        <fullName evidence="3">Uncharacterized protein</fullName>
    </submittedName>
</protein>
<dbReference type="OrthoDB" id="15595at2759"/>
<feature type="transmembrane region" description="Helical" evidence="2">
    <location>
        <begin position="184"/>
        <end position="209"/>
    </location>
</feature>
<dbReference type="PANTHER" id="PTHR28297">
    <property type="entry name" value="FUNGAL PROTEIN"/>
    <property type="match status" value="1"/>
</dbReference>
<organism evidence="3 4">
    <name type="scientific">Coniochaeta pulveracea</name>
    <dbReference type="NCBI Taxonomy" id="177199"/>
    <lineage>
        <taxon>Eukaryota</taxon>
        <taxon>Fungi</taxon>
        <taxon>Dikarya</taxon>
        <taxon>Ascomycota</taxon>
        <taxon>Pezizomycotina</taxon>
        <taxon>Sordariomycetes</taxon>
        <taxon>Sordariomycetidae</taxon>
        <taxon>Coniochaetales</taxon>
        <taxon>Coniochaetaceae</taxon>
        <taxon>Coniochaeta</taxon>
    </lineage>
</organism>
<feature type="transmembrane region" description="Helical" evidence="2">
    <location>
        <begin position="230"/>
        <end position="250"/>
    </location>
</feature>